<accession>A0AAW1XN88</accession>
<organism evidence="1 2">
    <name type="scientific">Rubus argutus</name>
    <name type="common">Southern blackberry</name>
    <dbReference type="NCBI Taxonomy" id="59490"/>
    <lineage>
        <taxon>Eukaryota</taxon>
        <taxon>Viridiplantae</taxon>
        <taxon>Streptophyta</taxon>
        <taxon>Embryophyta</taxon>
        <taxon>Tracheophyta</taxon>
        <taxon>Spermatophyta</taxon>
        <taxon>Magnoliopsida</taxon>
        <taxon>eudicotyledons</taxon>
        <taxon>Gunneridae</taxon>
        <taxon>Pentapetalae</taxon>
        <taxon>rosids</taxon>
        <taxon>fabids</taxon>
        <taxon>Rosales</taxon>
        <taxon>Rosaceae</taxon>
        <taxon>Rosoideae</taxon>
        <taxon>Rosoideae incertae sedis</taxon>
        <taxon>Rubus</taxon>
    </lineage>
</organism>
<dbReference type="AlphaFoldDB" id="A0AAW1XN88"/>
<gene>
    <name evidence="1" type="ORF">M0R45_014963</name>
</gene>
<proteinExistence type="predicted"/>
<protein>
    <submittedName>
        <fullName evidence="1">Uncharacterized protein</fullName>
    </submittedName>
</protein>
<keyword evidence="2" id="KW-1185">Reference proteome</keyword>
<evidence type="ECO:0000313" key="1">
    <source>
        <dbReference type="EMBL" id="KAK9938210.1"/>
    </source>
</evidence>
<reference evidence="1 2" key="1">
    <citation type="journal article" date="2023" name="G3 (Bethesda)">
        <title>A chromosome-length genome assembly and annotation of blackberry (Rubus argutus, cv. 'Hillquist').</title>
        <authorList>
            <person name="Bruna T."/>
            <person name="Aryal R."/>
            <person name="Dudchenko O."/>
            <person name="Sargent D.J."/>
            <person name="Mead D."/>
            <person name="Buti M."/>
            <person name="Cavallini A."/>
            <person name="Hytonen T."/>
            <person name="Andres J."/>
            <person name="Pham M."/>
            <person name="Weisz D."/>
            <person name="Mascagni F."/>
            <person name="Usai G."/>
            <person name="Natali L."/>
            <person name="Bassil N."/>
            <person name="Fernandez G.E."/>
            <person name="Lomsadze A."/>
            <person name="Armour M."/>
            <person name="Olukolu B."/>
            <person name="Poorten T."/>
            <person name="Britton C."/>
            <person name="Davik J."/>
            <person name="Ashrafi H."/>
            <person name="Aiden E.L."/>
            <person name="Borodovsky M."/>
            <person name="Worthington M."/>
        </authorList>
    </citation>
    <scope>NUCLEOTIDE SEQUENCE [LARGE SCALE GENOMIC DNA]</scope>
    <source>
        <strain evidence="1">PI 553951</strain>
    </source>
</reference>
<dbReference type="EMBL" id="JBEDUW010000003">
    <property type="protein sequence ID" value="KAK9938210.1"/>
    <property type="molecule type" value="Genomic_DNA"/>
</dbReference>
<sequence>MQLSKEDTTSRIPKENDRRCLGQNLLEDLTARNLFMRWRAYLSPMMTDSDGSAGSSPLSDLTFADCTESSSTWDNSGIKSYMLEKYPSEIVWASIVS</sequence>
<comment type="caution">
    <text evidence="1">The sequence shown here is derived from an EMBL/GenBank/DDBJ whole genome shotgun (WGS) entry which is preliminary data.</text>
</comment>
<evidence type="ECO:0000313" key="2">
    <source>
        <dbReference type="Proteomes" id="UP001457282"/>
    </source>
</evidence>
<dbReference type="Proteomes" id="UP001457282">
    <property type="component" value="Unassembled WGS sequence"/>
</dbReference>
<name>A0AAW1XN88_RUBAR</name>